<feature type="region of interest" description="Disordered" evidence="6">
    <location>
        <begin position="1857"/>
        <end position="1974"/>
    </location>
</feature>
<evidence type="ECO:0000313" key="8">
    <source>
        <dbReference type="Proteomes" id="UP001310890"/>
    </source>
</evidence>
<feature type="compositionally biased region" description="Basic and acidic residues" evidence="6">
    <location>
        <begin position="1965"/>
        <end position="1974"/>
    </location>
</feature>
<gene>
    <name evidence="7" type="ORF">LTR62_004130</name>
</gene>
<comment type="similarity">
    <text evidence="3">Belongs to the HIR3 family.</text>
</comment>
<comment type="subcellular location">
    <subcellularLocation>
        <location evidence="2">Nucleus</location>
    </subcellularLocation>
</comment>
<evidence type="ECO:0000256" key="5">
    <source>
        <dbReference type="ARBA" id="ARBA00023242"/>
    </source>
</evidence>
<proteinExistence type="inferred from homology"/>
<evidence type="ECO:0000256" key="6">
    <source>
        <dbReference type="SAM" id="MobiDB-lite"/>
    </source>
</evidence>
<dbReference type="Proteomes" id="UP001310890">
    <property type="component" value="Unassembled WGS sequence"/>
</dbReference>
<dbReference type="GO" id="GO:0031491">
    <property type="term" value="F:nucleosome binding"/>
    <property type="evidence" value="ECO:0007669"/>
    <property type="project" value="TreeGrafter"/>
</dbReference>
<protein>
    <recommendedName>
        <fullName evidence="4">Histone transcription regulator 3 homolog</fullName>
    </recommendedName>
</protein>
<organism evidence="7 8">
    <name type="scientific">Meristemomyces frigidus</name>
    <dbReference type="NCBI Taxonomy" id="1508187"/>
    <lineage>
        <taxon>Eukaryota</taxon>
        <taxon>Fungi</taxon>
        <taxon>Dikarya</taxon>
        <taxon>Ascomycota</taxon>
        <taxon>Pezizomycotina</taxon>
        <taxon>Dothideomycetes</taxon>
        <taxon>Dothideomycetidae</taxon>
        <taxon>Mycosphaerellales</taxon>
        <taxon>Teratosphaeriaceae</taxon>
        <taxon>Meristemomyces</taxon>
    </lineage>
</organism>
<feature type="compositionally biased region" description="Basic and acidic residues" evidence="6">
    <location>
        <begin position="1927"/>
        <end position="1942"/>
    </location>
</feature>
<feature type="region of interest" description="Disordered" evidence="6">
    <location>
        <begin position="401"/>
        <end position="451"/>
    </location>
</feature>
<comment type="function">
    <text evidence="1">Has a role in a nucleosome assembly pathway that is required for the integrity of heterochromatin and proper chromosome segregation.</text>
</comment>
<evidence type="ECO:0000256" key="3">
    <source>
        <dbReference type="ARBA" id="ARBA00007335"/>
    </source>
</evidence>
<feature type="compositionally biased region" description="Acidic residues" evidence="6">
    <location>
        <begin position="1885"/>
        <end position="1909"/>
    </location>
</feature>
<sequence>MSTWHALNIESDSESDIDIDDTKELRIEDALKLYQTALKFHAQGPASFDQAAEAYRELFESEIFRYPESQTELQRIELYGPTALDDDDAFFDAEYATGGAVANGAVSLATAGGSLETGPSTLPQILHLSHKNYAQFRLEYLTARLDNFNVTLQHILNDASDALEHFVQALDKDDSDLDLWRKSAKVGGLLGSKRVARFCLEAVLEGDEEGLNGVLALPGLEEGLAGEQLLNLLGELHDRISMLLGSWPTGKRRTLSKVLKRRLEVFRTVEEHEHELLRHQVMPGNVARQPERVVLKPPATWAEMGELLLNQLLSEEYGTNTTAPASAISFGEASAAIPQYDIPLGERMQIESVPALSTNRFIPPTTIATQYPGLDNGKPTTQPAIASADPSMTLSTATPPIILPTRKRSGDAAGLQDGIEEGRPGGRSKRTRLRESGVNTDSRDSLAGDGGKQALLDANARWEHEQQLNEIQAADDWVFETVGALFERIGVVRFDAARRFRHEIESGEESVAKTDAMWQTKADLRAFLEGYSDVVAQALLQKGDEEMIDLGSAGTSGSKGYSSVPIAGAGNSGTITKQLTSVPEDSLGSLIESVNNDWWTLQETAWQWLLHLLMPGPPRDDSRENTYTAFLWPELLKTMVVRVLVNLDRSLFERAQEEVASAVPRDPNRTPKVMVECVSQMVLAIYELHLDIYTLIKQPNSGVEADVIIAQSDRLQRWAALTRECLRFREPTEEEYDSRILEADLRFLWATTFQLAATSVSRSNDTHMDDQTSGEVSEEHVLECMEDLRRVFLRARGEDGEERVIHLVNNAVMSELSIFVLDKEIARLTTRGFMRGLTEVQGSDAVSTIEKLEPLLRCLDAEPHNGEDDAMGEYRDSNMPQELVHFLQGTELSVRLLLWQRLRDAYAAIDYQPMVVSSCFTMMRILMDELKKVSATQLPQRDRILWTLKTIRVLKDLVGKVLQIVQTADNALECIDDPMLKADIAILGELLQLVQVFNIREDSIRVGESQAPTLATGGPMPSYKKMTEMVHDLQLSMWMILYALLKETIYQNTDLFPTPTEDKFDFLRSVHRNLGLRRLCSTSNRVFLKLLKDEFVHMTHVEGYESEQAQVLYDLYGLNCFLNPSYELIEHHCTHDAFLERGVAMLAIDLLLVQARKLPVKELVKHSSLRDTIEKVHTAVPRKKPSEAIMRNREVYRAFLRSPINPLDMFNALKGNGNDLPISVIPKEDALLASKGWYFLMGHLSLGKFKYQKRTTMTATEDVDTAIAFFHQDLEVCMDNWETWFRLAQAYDTKVEESVVWSAEKLNSSMPEIVVLQRHAIHCFTMALALVHRSGGLRFETSDLMTELYTDFAARIYASSREPFGMLAFALDDEKWLSRQTGMGRGKAFTALRSYTAWKFSKVLIERALEGRDGHWSEWFALGKCVWKMFDATAGEGGTARRPQTQEVLDVFFRAIDLIPHRRDSREKKEPVLEPHYKLVSIVHKMMRKGEITLDAARAALDHTSYARAVTLPQDPNGWTGHVLAILKNLRTADKSNWHHRMIARAARVVYGDPPDGGEPSGHQGALAAKHELTQQMFTKTMVLNVWRPECERAGRHFVYTARYTRFFTRILEQLADRPALEALARRVRRRPHEIFDHGSVWQDICNAYLRLLRKYGELSEGLETSTFSSIVHEDFLARKEPLEKWMQGQDGGVSKALDVLREVQELKRINQGLMKPGGIDDLIGDAYAFLFCSEGKRLWEDDRRVKMEDEVAKAQISLASPVVARNPMMSLNALMNLDGVTDSNPTPSPASAALAPLVVQATTAVDASTIAPRKKIGVGRREIRTCAEACVQKAAAARTTALATTTRVEVVIKPNRSGFDSSANMGTGGERSVATSVAGSVHDDADDESELSELEEVGELEEGEEGEEGGTPRPMFPGLRTVVIEVEERSTGESGGDHDGADVLEGANGVGDESGVLELPETPSPDRKAETRV</sequence>
<reference evidence="7" key="1">
    <citation type="submission" date="2023-08" db="EMBL/GenBank/DDBJ databases">
        <title>Black Yeasts Isolated from many extreme environments.</title>
        <authorList>
            <person name="Coleine C."/>
            <person name="Stajich J.E."/>
            <person name="Selbmann L."/>
        </authorList>
    </citation>
    <scope>NUCLEOTIDE SEQUENCE</scope>
    <source>
        <strain evidence="7">CCFEE 5401</strain>
    </source>
</reference>
<evidence type="ECO:0000256" key="2">
    <source>
        <dbReference type="ARBA" id="ARBA00004123"/>
    </source>
</evidence>
<keyword evidence="5" id="KW-0539">Nucleus</keyword>
<evidence type="ECO:0000313" key="7">
    <source>
        <dbReference type="EMBL" id="KAK5118084.1"/>
    </source>
</evidence>
<evidence type="ECO:0000256" key="1">
    <source>
        <dbReference type="ARBA" id="ARBA00002687"/>
    </source>
</evidence>
<dbReference type="GO" id="GO:0000417">
    <property type="term" value="C:HIR complex"/>
    <property type="evidence" value="ECO:0007669"/>
    <property type="project" value="TreeGrafter"/>
</dbReference>
<dbReference type="EMBL" id="JAVRRL010000003">
    <property type="protein sequence ID" value="KAK5118084.1"/>
    <property type="molecule type" value="Genomic_DNA"/>
</dbReference>
<dbReference type="PANTHER" id="PTHR15502">
    <property type="entry name" value="CALCINEURIN-BINDING PROTEIN CABIN 1-RELATED"/>
    <property type="match status" value="1"/>
</dbReference>
<dbReference type="GO" id="GO:0006325">
    <property type="term" value="P:chromatin organization"/>
    <property type="evidence" value="ECO:0007669"/>
    <property type="project" value="InterPro"/>
</dbReference>
<dbReference type="InterPro" id="IPR033053">
    <property type="entry name" value="Hir3/CABIN1"/>
</dbReference>
<dbReference type="GO" id="GO:0005634">
    <property type="term" value="C:nucleus"/>
    <property type="evidence" value="ECO:0007669"/>
    <property type="project" value="UniProtKB-SubCell"/>
</dbReference>
<name>A0AAN7TI20_9PEZI</name>
<evidence type="ECO:0000256" key="4">
    <source>
        <dbReference type="ARBA" id="ARBA00014848"/>
    </source>
</evidence>
<accession>A0AAN7TI20</accession>
<dbReference type="PANTHER" id="PTHR15502:SF7">
    <property type="entry name" value="CALCINEURIN-BINDING PROTEIN CABIN-1"/>
    <property type="match status" value="1"/>
</dbReference>
<comment type="caution">
    <text evidence="7">The sequence shown here is derived from an EMBL/GenBank/DDBJ whole genome shotgun (WGS) entry which is preliminary data.</text>
</comment>